<evidence type="ECO:0000256" key="2">
    <source>
        <dbReference type="ARBA" id="ARBA00022741"/>
    </source>
</evidence>
<dbReference type="InterPro" id="IPR044398">
    <property type="entry name" value="Globin-sensor_dom"/>
</dbReference>
<evidence type="ECO:0000256" key="3">
    <source>
        <dbReference type="ARBA" id="ARBA00022842"/>
    </source>
</evidence>
<proteinExistence type="predicted"/>
<protein>
    <recommendedName>
        <fullName evidence="4">Globin-sensor domain-containing protein</fullName>
    </recommendedName>
</protein>
<dbReference type="GO" id="GO:0020037">
    <property type="term" value="F:heme binding"/>
    <property type="evidence" value="ECO:0007669"/>
    <property type="project" value="InterPro"/>
</dbReference>
<name>A0A9X7UI27_SPHYA</name>
<dbReference type="InterPro" id="IPR009050">
    <property type="entry name" value="Globin-like_sf"/>
</dbReference>
<evidence type="ECO:0000256" key="1">
    <source>
        <dbReference type="ARBA" id="ARBA00022679"/>
    </source>
</evidence>
<evidence type="ECO:0000313" key="6">
    <source>
        <dbReference type="Proteomes" id="UP000515377"/>
    </source>
</evidence>
<dbReference type="InterPro" id="IPR039435">
    <property type="entry name" value="DosC_GS"/>
</dbReference>
<keyword evidence="3" id="KW-0460">Magnesium</keyword>
<dbReference type="InterPro" id="IPR012292">
    <property type="entry name" value="Globin/Proto"/>
</dbReference>
<dbReference type="GO" id="GO:0019825">
    <property type="term" value="F:oxygen binding"/>
    <property type="evidence" value="ECO:0007669"/>
    <property type="project" value="InterPro"/>
</dbReference>
<dbReference type="Pfam" id="PF11563">
    <property type="entry name" value="Protoglobin"/>
    <property type="match status" value="1"/>
</dbReference>
<dbReference type="Gene3D" id="1.10.490.10">
    <property type="entry name" value="Globins"/>
    <property type="match status" value="1"/>
</dbReference>
<dbReference type="Proteomes" id="UP000515377">
    <property type="component" value="Chromosome"/>
</dbReference>
<evidence type="ECO:0000259" key="4">
    <source>
        <dbReference type="Pfam" id="PF11563"/>
    </source>
</evidence>
<keyword evidence="2" id="KW-0547">Nucleotide-binding</keyword>
<feature type="domain" description="Globin-sensor" evidence="4">
    <location>
        <begin position="22"/>
        <end position="160"/>
    </location>
</feature>
<dbReference type="GO" id="GO:0000166">
    <property type="term" value="F:nucleotide binding"/>
    <property type="evidence" value="ECO:0007669"/>
    <property type="project" value="UniProtKB-KW"/>
</dbReference>
<reference evidence="5 6" key="1">
    <citation type="submission" date="2020-07" db="EMBL/GenBank/DDBJ databases">
        <title>Whole genome sequence of Sphingobium yanoikuyae A3.</title>
        <authorList>
            <person name="Han S.-S."/>
        </authorList>
    </citation>
    <scope>NUCLEOTIDE SEQUENCE [LARGE SCALE GENOMIC DNA]</scope>
    <source>
        <strain evidence="5 6">A3</strain>
    </source>
</reference>
<dbReference type="GO" id="GO:0016740">
    <property type="term" value="F:transferase activity"/>
    <property type="evidence" value="ECO:0007669"/>
    <property type="project" value="UniProtKB-KW"/>
</dbReference>
<keyword evidence="1" id="KW-0808">Transferase</keyword>
<dbReference type="AlphaFoldDB" id="A0A9X7UI27"/>
<dbReference type="CDD" id="cd14757">
    <property type="entry name" value="GS_EcDosC-like_GGDEF"/>
    <property type="match status" value="1"/>
</dbReference>
<accession>A0A9X7UI27</accession>
<gene>
    <name evidence="5" type="ORF">H3V42_13105</name>
</gene>
<organism evidence="5 6">
    <name type="scientific">Sphingobium yanoikuyae</name>
    <name type="common">Sphingomonas yanoikuyae</name>
    <dbReference type="NCBI Taxonomy" id="13690"/>
    <lineage>
        <taxon>Bacteria</taxon>
        <taxon>Pseudomonadati</taxon>
        <taxon>Pseudomonadota</taxon>
        <taxon>Alphaproteobacteria</taxon>
        <taxon>Sphingomonadales</taxon>
        <taxon>Sphingomonadaceae</taxon>
        <taxon>Sphingobium</taxon>
    </lineage>
</organism>
<dbReference type="SUPFAM" id="SSF46458">
    <property type="entry name" value="Globin-like"/>
    <property type="match status" value="1"/>
</dbReference>
<dbReference type="EMBL" id="CP060122">
    <property type="protein sequence ID" value="QNG48397.1"/>
    <property type="molecule type" value="Genomic_DNA"/>
</dbReference>
<sequence>MFTDEERIKGSAKLPAHSRHSHAPLKLLAEMAAEHGRELVALFYDTLLRDQEAAQFLNHAVVQERLSSSLIEWLTQLFSGQDIRDSPEKQARQKIIGEVHARIKIPVHLVMTGALVIKTRLAELLQGQAVDPLVGIRALQLADARMDTAVMLISQSYVKDTTARARLDEAYRLFSLDQDAAVDKETQRASLMEWSQNTLFALLQAGPGGGLLRLGDSAFGLWLRHRHSSCLSNRRSSALWSDLSSASMRCSCQSWMLPVSVRMAHPPWRICAPQLTKFPSWSLISSRH</sequence>
<evidence type="ECO:0000313" key="5">
    <source>
        <dbReference type="EMBL" id="QNG48397.1"/>
    </source>
</evidence>